<evidence type="ECO:0000313" key="2">
    <source>
        <dbReference type="Proteomes" id="UP000774750"/>
    </source>
</evidence>
<name>A0A938XA83_9FIRM</name>
<gene>
    <name evidence="1" type="ORF">H6A12_12580</name>
</gene>
<reference evidence="1" key="1">
    <citation type="submission" date="2020-08" db="EMBL/GenBank/DDBJ databases">
        <authorList>
            <person name="Cejkova D."/>
            <person name="Kubasova T."/>
            <person name="Jahodarova E."/>
            <person name="Rychlik I."/>
        </authorList>
    </citation>
    <scope>NUCLEOTIDE SEQUENCE</scope>
    <source>
        <strain evidence="1">An559</strain>
    </source>
</reference>
<dbReference type="RefSeq" id="WP_204448378.1">
    <property type="nucleotide sequence ID" value="NZ_JACJKY010000037.1"/>
</dbReference>
<proteinExistence type="predicted"/>
<dbReference type="EMBL" id="JACJKY010000037">
    <property type="protein sequence ID" value="MBM6921975.1"/>
    <property type="molecule type" value="Genomic_DNA"/>
</dbReference>
<keyword evidence="2" id="KW-1185">Reference proteome</keyword>
<accession>A0A938XA83</accession>
<dbReference type="Proteomes" id="UP000774750">
    <property type="component" value="Unassembled WGS sequence"/>
</dbReference>
<comment type="caution">
    <text evidence="1">The sequence shown here is derived from an EMBL/GenBank/DDBJ whole genome shotgun (WGS) entry which is preliminary data.</text>
</comment>
<sequence>MRRKQIVFGSILIAVVLAGIVFGAVCLLTNGTQTTPGGLVLDADAHEWEPSQPIVSDEQQGIKIPGYGTIIFPAGEENVALTLYNPKENACVFQFSLYIDDEETPIYTSDAIEPGKAVQEITLNRALQTGEYVLKIQIDPYDPQSGAKHNNAVVTAKLQVI</sequence>
<dbReference type="AlphaFoldDB" id="A0A938XA83"/>
<reference evidence="1" key="2">
    <citation type="journal article" date="2021" name="Sci. Rep.">
        <title>The distribution of antibiotic resistance genes in chicken gut microbiota commensals.</title>
        <authorList>
            <person name="Juricova H."/>
            <person name="Matiasovicova J."/>
            <person name="Kubasova T."/>
            <person name="Cejkova D."/>
            <person name="Rychlik I."/>
        </authorList>
    </citation>
    <scope>NUCLEOTIDE SEQUENCE</scope>
    <source>
        <strain evidence="1">An559</strain>
    </source>
</reference>
<evidence type="ECO:0000313" key="1">
    <source>
        <dbReference type="EMBL" id="MBM6921975.1"/>
    </source>
</evidence>
<protein>
    <submittedName>
        <fullName evidence="1">Uncharacterized protein</fullName>
    </submittedName>
</protein>
<organism evidence="1 2">
    <name type="scientific">Merdimmobilis hominis</name>
    <dbReference type="NCBI Taxonomy" id="2897707"/>
    <lineage>
        <taxon>Bacteria</taxon>
        <taxon>Bacillati</taxon>
        <taxon>Bacillota</taxon>
        <taxon>Clostridia</taxon>
        <taxon>Eubacteriales</taxon>
        <taxon>Oscillospiraceae</taxon>
        <taxon>Merdimmobilis</taxon>
    </lineage>
</organism>